<keyword evidence="11" id="KW-0812">Transmembrane</keyword>
<dbReference type="CDD" id="cd16917">
    <property type="entry name" value="HATPase_UhpB-NarQ-NarX-like"/>
    <property type="match status" value="1"/>
</dbReference>
<evidence type="ECO:0000256" key="4">
    <source>
        <dbReference type="ARBA" id="ARBA00022679"/>
    </source>
</evidence>
<dbReference type="Pfam" id="PF02518">
    <property type="entry name" value="HATPase_c"/>
    <property type="match status" value="1"/>
</dbReference>
<keyword evidence="9" id="KW-0802">TPR repeat</keyword>
<dbReference type="Gene3D" id="1.25.40.10">
    <property type="entry name" value="Tetratricopeptide repeat domain"/>
    <property type="match status" value="2"/>
</dbReference>
<dbReference type="SMART" id="SM00387">
    <property type="entry name" value="HATPase_c"/>
    <property type="match status" value="1"/>
</dbReference>
<dbReference type="SUPFAM" id="SSF48452">
    <property type="entry name" value="TPR-like"/>
    <property type="match status" value="2"/>
</dbReference>
<evidence type="ECO:0000256" key="8">
    <source>
        <dbReference type="ARBA" id="ARBA00023012"/>
    </source>
</evidence>
<keyword evidence="10" id="KW-0175">Coiled coil</keyword>
<keyword evidence="11" id="KW-0472">Membrane</keyword>
<feature type="transmembrane region" description="Helical" evidence="11">
    <location>
        <begin position="499"/>
        <end position="519"/>
    </location>
</feature>
<keyword evidence="6" id="KW-0418">Kinase</keyword>
<feature type="coiled-coil region" evidence="10">
    <location>
        <begin position="387"/>
        <end position="432"/>
    </location>
</feature>
<feature type="chain" id="PRO_5018561997" description="histidine kinase" evidence="12">
    <location>
        <begin position="24"/>
        <end position="742"/>
    </location>
</feature>
<comment type="catalytic activity">
    <reaction evidence="1">
        <text>ATP + protein L-histidine = ADP + protein N-phospho-L-histidine.</text>
        <dbReference type="EC" id="2.7.13.3"/>
    </reaction>
</comment>
<evidence type="ECO:0000256" key="6">
    <source>
        <dbReference type="ARBA" id="ARBA00022777"/>
    </source>
</evidence>
<evidence type="ECO:0000256" key="9">
    <source>
        <dbReference type="PROSITE-ProRule" id="PRU00339"/>
    </source>
</evidence>
<dbReference type="Pfam" id="PF13424">
    <property type="entry name" value="TPR_12"/>
    <property type="match status" value="1"/>
</dbReference>
<dbReference type="InterPro" id="IPR019734">
    <property type="entry name" value="TPR_rpt"/>
</dbReference>
<dbReference type="EMBL" id="SAYW01000006">
    <property type="protein sequence ID" value="RWU04941.1"/>
    <property type="molecule type" value="Genomic_DNA"/>
</dbReference>
<evidence type="ECO:0000259" key="13">
    <source>
        <dbReference type="PROSITE" id="PS50109"/>
    </source>
</evidence>
<evidence type="ECO:0000313" key="14">
    <source>
        <dbReference type="EMBL" id="RWU04941.1"/>
    </source>
</evidence>
<dbReference type="EC" id="2.7.13.3" evidence="2"/>
<keyword evidence="12" id="KW-0732">Signal</keyword>
<protein>
    <recommendedName>
        <fullName evidence="2">histidine kinase</fullName>
        <ecNumber evidence="2">2.7.13.3</ecNumber>
    </recommendedName>
</protein>
<keyword evidence="11" id="KW-1133">Transmembrane helix</keyword>
<dbReference type="Gene3D" id="3.30.565.10">
    <property type="entry name" value="Histidine kinase-like ATPase, C-terminal domain"/>
    <property type="match status" value="1"/>
</dbReference>
<dbReference type="InterPro" id="IPR003594">
    <property type="entry name" value="HATPase_dom"/>
</dbReference>
<keyword evidence="7" id="KW-0067">ATP-binding</keyword>
<keyword evidence="3" id="KW-0597">Phosphoprotein</keyword>
<keyword evidence="5" id="KW-0547">Nucleotide-binding</keyword>
<dbReference type="InterPro" id="IPR011990">
    <property type="entry name" value="TPR-like_helical_dom_sf"/>
</dbReference>
<dbReference type="InterPro" id="IPR036890">
    <property type="entry name" value="HATPase_C_sf"/>
</dbReference>
<dbReference type="InterPro" id="IPR005467">
    <property type="entry name" value="His_kinase_dom"/>
</dbReference>
<dbReference type="AlphaFoldDB" id="A0A3S3PAF9"/>
<feature type="repeat" description="TPR" evidence="9">
    <location>
        <begin position="152"/>
        <end position="185"/>
    </location>
</feature>
<feature type="signal peptide" evidence="12">
    <location>
        <begin position="1"/>
        <end position="23"/>
    </location>
</feature>
<accession>A0A3S3PAF9</accession>
<keyword evidence="15" id="KW-1185">Reference proteome</keyword>
<dbReference type="InterPro" id="IPR011712">
    <property type="entry name" value="Sig_transdc_His_kin_sub3_dim/P"/>
</dbReference>
<evidence type="ECO:0000256" key="12">
    <source>
        <dbReference type="SAM" id="SignalP"/>
    </source>
</evidence>
<feature type="domain" description="Histidine kinase" evidence="13">
    <location>
        <begin position="555"/>
        <end position="742"/>
    </location>
</feature>
<evidence type="ECO:0000313" key="15">
    <source>
        <dbReference type="Proteomes" id="UP000284120"/>
    </source>
</evidence>
<evidence type="ECO:0000256" key="2">
    <source>
        <dbReference type="ARBA" id="ARBA00012438"/>
    </source>
</evidence>
<dbReference type="OrthoDB" id="9778366at2"/>
<name>A0A3S3PAF9_9SPHI</name>
<evidence type="ECO:0000256" key="7">
    <source>
        <dbReference type="ARBA" id="ARBA00022840"/>
    </source>
</evidence>
<dbReference type="Pfam" id="PF07730">
    <property type="entry name" value="HisKA_3"/>
    <property type="match status" value="1"/>
</dbReference>
<dbReference type="SMART" id="SM00028">
    <property type="entry name" value="TPR"/>
    <property type="match status" value="6"/>
</dbReference>
<evidence type="ECO:0000256" key="11">
    <source>
        <dbReference type="SAM" id="Phobius"/>
    </source>
</evidence>
<dbReference type="GO" id="GO:0005524">
    <property type="term" value="F:ATP binding"/>
    <property type="evidence" value="ECO:0007669"/>
    <property type="project" value="UniProtKB-KW"/>
</dbReference>
<dbReference type="PANTHER" id="PTHR24421:SF10">
    <property type="entry name" value="NITRATE_NITRITE SENSOR PROTEIN NARQ"/>
    <property type="match status" value="1"/>
</dbReference>
<dbReference type="GO" id="GO:0016020">
    <property type="term" value="C:membrane"/>
    <property type="evidence" value="ECO:0007669"/>
    <property type="project" value="InterPro"/>
</dbReference>
<dbReference type="GO" id="GO:0000155">
    <property type="term" value="F:phosphorelay sensor kinase activity"/>
    <property type="evidence" value="ECO:0007669"/>
    <property type="project" value="InterPro"/>
</dbReference>
<dbReference type="Gene3D" id="1.20.5.1930">
    <property type="match status" value="1"/>
</dbReference>
<sequence length="742" mass="83888">MKHHLRSLFLCCFVIVLSLDVYSQQNITELTLANNYIANAKKNSLKDTALTKSQLSEALSIAVKLKSDSLFAKIYEVFGSTNAKRGKIKEALSFFDKQLSYSKKTGSEFFIANSLMNISNAQSSLGRDTEAINTALSALQIFEKIKNSPFQAKVLLNIGTSYMYMGNYEDALRYEIMALSINEKINDKVNMASNLAALGVLSNRMRNFKDALSYNNRAISLFKELKDELLWSNTKFNVATIELKLKEYKQAEQHLLELIPFYEKINRPDALRKIYGQLINVADETDREKEAENYLKKALQYSVKTGNPVNDIEVILNEVKLFVVEKKYDLAEQKLAEATSLADKANLSLSKMNIKRHYILLYQESGQKNKGMRAFTSYDLMKDSLLNKDNLAKINELQTKYETSKKEAQIFLLNKENAIKALQLKNNALEISKNKSLLTTQQQQITINGLELSNKNQALANQKLDAQKKTQDIKALQKQSRIQNLELKNKKLELEQRNLAMGSILVVFLALGGISFSFYKRNQLKQQNQLQTEIYKQQEIATKSVFEGEQNERIRIARDLHDGIGQMLSVVKMNVSTLNPSDKTVEGTLSLVDKTITELRAISHNLIPEALNFGLFAALEDICKKINDAGKTKVDLNVAQEMDEVPLTEQNKLSIYRIVQEVLNNMIKHANASHISIDIKKANENMLIAIKDDGDGFDTSKIDDSKGIGWKNISARVHLMDGDMNIKSEKLIGTQIEISIPA</sequence>
<dbReference type="Proteomes" id="UP000284120">
    <property type="component" value="Unassembled WGS sequence"/>
</dbReference>
<feature type="coiled-coil region" evidence="10">
    <location>
        <begin position="459"/>
        <end position="502"/>
    </location>
</feature>
<dbReference type="RefSeq" id="WP_113648692.1">
    <property type="nucleotide sequence ID" value="NZ_QMHN01000006.1"/>
</dbReference>
<feature type="repeat" description="TPR" evidence="9">
    <location>
        <begin position="72"/>
        <end position="105"/>
    </location>
</feature>
<dbReference type="PROSITE" id="PS50109">
    <property type="entry name" value="HIS_KIN"/>
    <property type="match status" value="1"/>
</dbReference>
<evidence type="ECO:0000256" key="3">
    <source>
        <dbReference type="ARBA" id="ARBA00022553"/>
    </source>
</evidence>
<comment type="caution">
    <text evidence="14">The sequence shown here is derived from an EMBL/GenBank/DDBJ whole genome shotgun (WGS) entry which is preliminary data.</text>
</comment>
<dbReference type="GO" id="GO:0046983">
    <property type="term" value="F:protein dimerization activity"/>
    <property type="evidence" value="ECO:0007669"/>
    <property type="project" value="InterPro"/>
</dbReference>
<keyword evidence="8" id="KW-0902">Two-component regulatory system</keyword>
<dbReference type="PANTHER" id="PTHR24421">
    <property type="entry name" value="NITRATE/NITRITE SENSOR PROTEIN NARX-RELATED"/>
    <property type="match status" value="1"/>
</dbReference>
<evidence type="ECO:0000256" key="1">
    <source>
        <dbReference type="ARBA" id="ARBA00000085"/>
    </source>
</evidence>
<keyword evidence="4" id="KW-0808">Transferase</keyword>
<dbReference type="SUPFAM" id="SSF55874">
    <property type="entry name" value="ATPase domain of HSP90 chaperone/DNA topoisomerase II/histidine kinase"/>
    <property type="match status" value="1"/>
</dbReference>
<proteinExistence type="predicted"/>
<organism evidence="14 15">
    <name type="scientific">Pedobacter chitinilyticus</name>
    <dbReference type="NCBI Taxonomy" id="2233776"/>
    <lineage>
        <taxon>Bacteria</taxon>
        <taxon>Pseudomonadati</taxon>
        <taxon>Bacteroidota</taxon>
        <taxon>Sphingobacteriia</taxon>
        <taxon>Sphingobacteriales</taxon>
        <taxon>Sphingobacteriaceae</taxon>
        <taxon>Pedobacter</taxon>
    </lineage>
</organism>
<evidence type="ECO:0000256" key="5">
    <source>
        <dbReference type="ARBA" id="ARBA00022741"/>
    </source>
</evidence>
<gene>
    <name evidence="14" type="ORF">DPV69_17415</name>
</gene>
<reference evidence="14 15" key="1">
    <citation type="submission" date="2018-06" db="EMBL/GenBank/DDBJ databases">
        <title>Pedobacter endophyticus sp. nov., an endophytic bacterium isolated from a leaf of Triticum aestivum.</title>
        <authorList>
            <person name="Zhang L."/>
        </authorList>
    </citation>
    <scope>NUCLEOTIDE SEQUENCE [LARGE SCALE GENOMIC DNA]</scope>
    <source>
        <strain evidence="14 15">CM134L-2</strain>
    </source>
</reference>
<dbReference type="PROSITE" id="PS50005">
    <property type="entry name" value="TPR"/>
    <property type="match status" value="2"/>
</dbReference>
<evidence type="ECO:0000256" key="10">
    <source>
        <dbReference type="SAM" id="Coils"/>
    </source>
</evidence>
<dbReference type="InterPro" id="IPR050482">
    <property type="entry name" value="Sensor_HK_TwoCompSys"/>
</dbReference>